<keyword evidence="3" id="KW-0812">Transmembrane</keyword>
<dbReference type="RefSeq" id="WP_183353276.1">
    <property type="nucleotide sequence ID" value="NZ_BLXX01000002.1"/>
</dbReference>
<feature type="transmembrane region" description="Helical" evidence="3">
    <location>
        <begin position="340"/>
        <end position="359"/>
    </location>
</feature>
<evidence type="ECO:0000313" key="4">
    <source>
        <dbReference type="EMBL" id="GFO58407.1"/>
    </source>
</evidence>
<comment type="caution">
    <text evidence="4">The sequence shown here is derived from an EMBL/GenBank/DDBJ whole genome shotgun (WGS) entry which is preliminary data.</text>
</comment>
<feature type="coiled-coil region" evidence="1">
    <location>
        <begin position="210"/>
        <end position="237"/>
    </location>
</feature>
<protein>
    <submittedName>
        <fullName evidence="4">Uncharacterized protein</fullName>
    </submittedName>
</protein>
<name>A0A6V8MEK3_9BACT</name>
<keyword evidence="3" id="KW-1133">Transmembrane helix</keyword>
<evidence type="ECO:0000256" key="2">
    <source>
        <dbReference type="SAM" id="MobiDB-lite"/>
    </source>
</evidence>
<evidence type="ECO:0000313" key="5">
    <source>
        <dbReference type="Proteomes" id="UP000556026"/>
    </source>
</evidence>
<evidence type="ECO:0000256" key="3">
    <source>
        <dbReference type="SAM" id="Phobius"/>
    </source>
</evidence>
<accession>A0A6V8MEK3</accession>
<feature type="transmembrane region" description="Helical" evidence="3">
    <location>
        <begin position="305"/>
        <end position="328"/>
    </location>
</feature>
<sequence length="505" mass="57174">MGKLEDKVYYLDDERKKLWAKVLAIEKKQFVSDNDIQNLEVEVKNKTSDYEDSAKQSSKKASEFRNRCEDAKNTAFGYLEEVKLKLEDSKQLLVEVEGMHNTVITLHDDSIDKNTEIESVHESITENNAAILQKIAELNALFAGISEYEAKIDALDSILGKNQDYQLRSEGLYKSISARKKEVDELYYGIIGFSEKDEETGEETNVPGLKDELEGAYEKLKSGLSSTQAELENFKLRAINNYDKVKADAVSEFESTLTGWKSSHAKIVNDIEALLPNALTAGLSYAYSVKKESEILESKSLNTKFAWAIGGMVCVSLIPFAVSLSFWLKKVPLEKVVYDMPRLVIAILPLYIPVLWLAYSANKSLKLSKRLIEEYTHKEVLSKTFEGLSRQIENIENKEISFDLRTKLLYNILEVNSENPGKLITDYNKSDHPLMDALDKSFRLANAVDKLAEVPGLSKLAKILDDKAREKLQVKQRKANEGLNILPKEKKKVEKDVEDDESSEE</sequence>
<feature type="compositionally biased region" description="Acidic residues" evidence="2">
    <location>
        <begin position="496"/>
        <end position="505"/>
    </location>
</feature>
<dbReference type="EMBL" id="BLXX01000002">
    <property type="protein sequence ID" value="GFO58407.1"/>
    <property type="molecule type" value="Genomic_DNA"/>
</dbReference>
<feature type="coiled-coil region" evidence="1">
    <location>
        <begin position="36"/>
        <end position="99"/>
    </location>
</feature>
<dbReference type="Proteomes" id="UP000556026">
    <property type="component" value="Unassembled WGS sequence"/>
</dbReference>
<proteinExistence type="predicted"/>
<organism evidence="4 5">
    <name type="scientific">Geomonas silvestris</name>
    <dbReference type="NCBI Taxonomy" id="2740184"/>
    <lineage>
        <taxon>Bacteria</taxon>
        <taxon>Pseudomonadati</taxon>
        <taxon>Thermodesulfobacteriota</taxon>
        <taxon>Desulfuromonadia</taxon>
        <taxon>Geobacterales</taxon>
        <taxon>Geobacteraceae</taxon>
        <taxon>Geomonas</taxon>
    </lineage>
</organism>
<evidence type="ECO:0000256" key="1">
    <source>
        <dbReference type="SAM" id="Coils"/>
    </source>
</evidence>
<keyword evidence="3" id="KW-0472">Membrane</keyword>
<reference evidence="5" key="1">
    <citation type="submission" date="2020-06" db="EMBL/GenBank/DDBJ databases">
        <title>Draft genomic sequence of Geomonas sp. Red330.</title>
        <authorList>
            <person name="Itoh H."/>
            <person name="Zhenxing X."/>
            <person name="Ushijima N."/>
            <person name="Masuda Y."/>
            <person name="Shiratori Y."/>
            <person name="Senoo K."/>
        </authorList>
    </citation>
    <scope>NUCLEOTIDE SEQUENCE [LARGE SCALE GENOMIC DNA]</scope>
    <source>
        <strain evidence="5">Red330</strain>
    </source>
</reference>
<dbReference type="AlphaFoldDB" id="A0A6V8MEK3"/>
<keyword evidence="5" id="KW-1185">Reference proteome</keyword>
<keyword evidence="1" id="KW-0175">Coiled coil</keyword>
<gene>
    <name evidence="4" type="ORF">GMST_07320</name>
</gene>
<feature type="region of interest" description="Disordered" evidence="2">
    <location>
        <begin position="478"/>
        <end position="505"/>
    </location>
</feature>